<proteinExistence type="predicted"/>
<reference evidence="1" key="1">
    <citation type="submission" date="2024-06" db="EMBL/GenBank/DDBJ databases">
        <title>Mesorhizobium karijinii sp. nov., a symbiont of the iconic Swainsona formosa from arid Australia.</title>
        <authorList>
            <person name="Hill Y.J."/>
            <person name="Watkin E.L.J."/>
            <person name="O'Hara G.W."/>
            <person name="Terpolilli J."/>
            <person name="Tye M.L."/>
            <person name="Kohlmeier M.G."/>
        </authorList>
    </citation>
    <scope>NUCLEOTIDE SEQUENCE</scope>
    <source>
        <strain evidence="1">WSM2240</strain>
    </source>
</reference>
<protein>
    <submittedName>
        <fullName evidence="1">Uncharacterized protein</fullName>
    </submittedName>
</protein>
<evidence type="ECO:0000313" key="1">
    <source>
        <dbReference type="EMBL" id="XCG46646.1"/>
    </source>
</evidence>
<name>A0AAU8CK41_9HYPH</name>
<sequence length="136" mass="15306">MPHPKDKSDEELLWESVGEADTLRKRLVRVEQERDAYKKASEGAGVCMTCVIQAPDPYGCSDCLNTGWFQGDPYERVKQLEAVVKKTLRWAEARCPCHNEEPNPCPLCGASVENLEGCKSAENTIPRDLLTELRRV</sequence>
<accession>A0AAU8CK41</accession>
<gene>
    <name evidence="1" type="ORF">ABVK50_15105</name>
</gene>
<dbReference type="AlphaFoldDB" id="A0AAU8CK41"/>
<dbReference type="RefSeq" id="WP_353640786.1">
    <property type="nucleotide sequence ID" value="NZ_CP159253.1"/>
</dbReference>
<dbReference type="EMBL" id="CP159253">
    <property type="protein sequence ID" value="XCG46646.1"/>
    <property type="molecule type" value="Genomic_DNA"/>
</dbReference>
<organism evidence="1">
    <name type="scientific">Mesorhizobium sp. WSM2240</name>
    <dbReference type="NCBI Taxonomy" id="3228851"/>
    <lineage>
        <taxon>Bacteria</taxon>
        <taxon>Pseudomonadati</taxon>
        <taxon>Pseudomonadota</taxon>
        <taxon>Alphaproteobacteria</taxon>
        <taxon>Hyphomicrobiales</taxon>
        <taxon>Phyllobacteriaceae</taxon>
        <taxon>Mesorhizobium</taxon>
    </lineage>
</organism>